<dbReference type="Proteomes" id="UP000276133">
    <property type="component" value="Unassembled WGS sequence"/>
</dbReference>
<organism evidence="1 2">
    <name type="scientific">Brachionus plicatilis</name>
    <name type="common">Marine rotifer</name>
    <name type="synonym">Brachionus muelleri</name>
    <dbReference type="NCBI Taxonomy" id="10195"/>
    <lineage>
        <taxon>Eukaryota</taxon>
        <taxon>Metazoa</taxon>
        <taxon>Spiralia</taxon>
        <taxon>Gnathifera</taxon>
        <taxon>Rotifera</taxon>
        <taxon>Eurotatoria</taxon>
        <taxon>Monogononta</taxon>
        <taxon>Pseudotrocha</taxon>
        <taxon>Ploima</taxon>
        <taxon>Brachionidae</taxon>
        <taxon>Brachionus</taxon>
    </lineage>
</organism>
<reference evidence="1 2" key="1">
    <citation type="journal article" date="2018" name="Sci. Rep.">
        <title>Genomic signatures of local adaptation to the degree of environmental predictability in rotifers.</title>
        <authorList>
            <person name="Franch-Gras L."/>
            <person name="Hahn C."/>
            <person name="Garcia-Roger E.M."/>
            <person name="Carmona M.J."/>
            <person name="Serra M."/>
            <person name="Gomez A."/>
        </authorList>
    </citation>
    <scope>NUCLEOTIDE SEQUENCE [LARGE SCALE GENOMIC DNA]</scope>
    <source>
        <strain evidence="1">HYR1</strain>
    </source>
</reference>
<evidence type="ECO:0000313" key="1">
    <source>
        <dbReference type="EMBL" id="RNA41198.1"/>
    </source>
</evidence>
<keyword evidence="2" id="KW-1185">Reference proteome</keyword>
<protein>
    <submittedName>
        <fullName evidence="1">Uncharacterized protein</fullName>
    </submittedName>
</protein>
<accession>A0A3M7T054</accession>
<name>A0A3M7T054_BRAPC</name>
<comment type="caution">
    <text evidence="1">The sequence shown here is derived from an EMBL/GenBank/DDBJ whole genome shotgun (WGS) entry which is preliminary data.</text>
</comment>
<evidence type="ECO:0000313" key="2">
    <source>
        <dbReference type="Proteomes" id="UP000276133"/>
    </source>
</evidence>
<dbReference type="EMBL" id="REGN01000532">
    <property type="protein sequence ID" value="RNA41198.1"/>
    <property type="molecule type" value="Genomic_DNA"/>
</dbReference>
<gene>
    <name evidence="1" type="ORF">BpHYR1_012124</name>
</gene>
<sequence>MDSMGKVEQRSCLSMSKLSTLVRLCHLVWMSHHGVDAELCELAFVLSKADVICIVWTRGSASGVRSGFVCRLAEIASVADGHSVSMDGLALH</sequence>
<dbReference type="AlphaFoldDB" id="A0A3M7T054"/>
<proteinExistence type="predicted"/>